<reference evidence="21" key="2">
    <citation type="submission" date="2018-07" db="EMBL/GenBank/DDBJ databases">
        <authorList>
            <person name="Quirk P.G."/>
            <person name="Krulwich T.A."/>
        </authorList>
    </citation>
    <scope>NUCLEOTIDE SEQUENCE</scope>
</reference>
<evidence type="ECO:0000256" key="9">
    <source>
        <dbReference type="ARBA" id="ARBA00022989"/>
    </source>
</evidence>
<keyword evidence="3" id="KW-0245">EGF-like domain</keyword>
<dbReference type="InterPro" id="IPR011042">
    <property type="entry name" value="6-blade_b-propeller_TolB-like"/>
</dbReference>
<evidence type="ECO:0000256" key="12">
    <source>
        <dbReference type="ARBA" id="ARBA00023170"/>
    </source>
</evidence>
<dbReference type="EMBL" id="UFQS01000005">
    <property type="protein sequence ID" value="SSW96942.1"/>
    <property type="molecule type" value="Genomic_DNA"/>
</dbReference>
<evidence type="ECO:0000256" key="4">
    <source>
        <dbReference type="ARBA" id="ARBA00022583"/>
    </source>
</evidence>
<keyword evidence="9 17" id="KW-1133">Transmembrane helix</keyword>
<dbReference type="SUPFAM" id="SSF63825">
    <property type="entry name" value="YWTD domain"/>
    <property type="match status" value="3"/>
</dbReference>
<dbReference type="PROSITE" id="PS50068">
    <property type="entry name" value="LDLRA_2"/>
    <property type="match status" value="8"/>
</dbReference>
<dbReference type="FunFam" id="2.10.25.10:FF:000009">
    <property type="entry name" value="Low-density lipoprotein receptor isoform 1"/>
    <property type="match status" value="1"/>
</dbReference>
<feature type="repeat" description="LDL-receptor class B" evidence="15">
    <location>
        <begin position="1209"/>
        <end position="1252"/>
    </location>
</feature>
<dbReference type="FunFam" id="4.10.400.10:FF:000203">
    <property type="entry name" value="Uncharacterized protein, isoform A"/>
    <property type="match status" value="1"/>
</dbReference>
<evidence type="ECO:0000256" key="15">
    <source>
        <dbReference type="PROSITE-ProRule" id="PRU00461"/>
    </source>
</evidence>
<dbReference type="PRINTS" id="PR00261">
    <property type="entry name" value="LDLRECEPTOR"/>
</dbReference>
<feature type="disulfide bond" evidence="14">
    <location>
        <begin position="455"/>
        <end position="470"/>
    </location>
</feature>
<dbReference type="InterPro" id="IPR051221">
    <property type="entry name" value="LDLR-related"/>
</dbReference>
<keyword evidence="4" id="KW-0254">Endocytosis</keyword>
<dbReference type="SUPFAM" id="SSF57184">
    <property type="entry name" value="Growth factor receptor domain"/>
    <property type="match status" value="2"/>
</dbReference>
<dbReference type="SMART" id="SM00192">
    <property type="entry name" value="LDLa"/>
    <property type="match status" value="8"/>
</dbReference>
<evidence type="ECO:0000256" key="2">
    <source>
        <dbReference type="ARBA" id="ARBA00022475"/>
    </source>
</evidence>
<organism evidence="20">
    <name type="scientific">Culicoides sonorensis</name>
    <name type="common">Biting midge</name>
    <dbReference type="NCBI Taxonomy" id="179676"/>
    <lineage>
        <taxon>Eukaryota</taxon>
        <taxon>Metazoa</taxon>
        <taxon>Ecdysozoa</taxon>
        <taxon>Arthropoda</taxon>
        <taxon>Hexapoda</taxon>
        <taxon>Insecta</taxon>
        <taxon>Pterygota</taxon>
        <taxon>Neoptera</taxon>
        <taxon>Endopterygota</taxon>
        <taxon>Diptera</taxon>
        <taxon>Nematocera</taxon>
        <taxon>Chironomoidea</taxon>
        <taxon>Ceratopogonidae</taxon>
        <taxon>Ceratopogoninae</taxon>
        <taxon>Culicoides</taxon>
        <taxon>Monoculicoides</taxon>
    </lineage>
</organism>
<evidence type="ECO:0000256" key="6">
    <source>
        <dbReference type="ARBA" id="ARBA00022729"/>
    </source>
</evidence>
<dbReference type="Pfam" id="PF07645">
    <property type="entry name" value="EGF_CA"/>
    <property type="match status" value="1"/>
</dbReference>
<dbReference type="EMBL" id="UFQT01000005">
    <property type="protein sequence ID" value="SSX17329.1"/>
    <property type="molecule type" value="Genomic_DNA"/>
</dbReference>
<dbReference type="PANTHER" id="PTHR22722:SF14">
    <property type="entry name" value="MEGALIN, ISOFORM A"/>
    <property type="match status" value="1"/>
</dbReference>
<keyword evidence="12" id="KW-0675">Receptor</keyword>
<dbReference type="InterPro" id="IPR001881">
    <property type="entry name" value="EGF-like_Ca-bd_dom"/>
</dbReference>
<proteinExistence type="predicted"/>
<evidence type="ECO:0000256" key="10">
    <source>
        <dbReference type="ARBA" id="ARBA00023136"/>
    </source>
</evidence>
<evidence type="ECO:0000313" key="20">
    <source>
        <dbReference type="EMBL" id="SSW96942.1"/>
    </source>
</evidence>
<evidence type="ECO:0000256" key="13">
    <source>
        <dbReference type="ARBA" id="ARBA00023180"/>
    </source>
</evidence>
<reference evidence="20" key="1">
    <citation type="submission" date="2018-04" db="EMBL/GenBank/DDBJ databases">
        <authorList>
            <person name="Go L.Y."/>
            <person name="Mitchell J.A."/>
        </authorList>
    </citation>
    <scope>NUCLEOTIDE SEQUENCE</scope>
    <source>
        <tissue evidence="20">Whole organism</tissue>
    </source>
</reference>
<feature type="region of interest" description="Disordered" evidence="16">
    <location>
        <begin position="109"/>
        <end position="139"/>
    </location>
</feature>
<feature type="compositionally biased region" description="Acidic residues" evidence="16">
    <location>
        <begin position="1480"/>
        <end position="1490"/>
    </location>
</feature>
<feature type="compositionally biased region" description="Low complexity" evidence="16">
    <location>
        <begin position="87"/>
        <end position="97"/>
    </location>
</feature>
<feature type="disulfide bond" evidence="14">
    <location>
        <begin position="345"/>
        <end position="357"/>
    </location>
</feature>
<accession>A0A336JZB0</accession>
<feature type="disulfide bond" evidence="14">
    <location>
        <begin position="326"/>
        <end position="341"/>
    </location>
</feature>
<evidence type="ECO:0000256" key="8">
    <source>
        <dbReference type="ARBA" id="ARBA00022837"/>
    </source>
</evidence>
<evidence type="ECO:0000259" key="19">
    <source>
        <dbReference type="PROSITE" id="PS01186"/>
    </source>
</evidence>
<feature type="signal peptide" evidence="18">
    <location>
        <begin position="1"/>
        <end position="17"/>
    </location>
</feature>
<evidence type="ECO:0000256" key="3">
    <source>
        <dbReference type="ARBA" id="ARBA00022536"/>
    </source>
</evidence>
<keyword evidence="7" id="KW-0677">Repeat</keyword>
<feature type="disulfide bond" evidence="14">
    <location>
        <begin position="286"/>
        <end position="301"/>
    </location>
</feature>
<evidence type="ECO:0000256" key="7">
    <source>
        <dbReference type="ARBA" id="ARBA00022737"/>
    </source>
</evidence>
<dbReference type="SMART" id="SM00135">
    <property type="entry name" value="LY"/>
    <property type="match status" value="10"/>
</dbReference>
<feature type="disulfide bond" evidence="14">
    <location>
        <begin position="436"/>
        <end position="448"/>
    </location>
</feature>
<dbReference type="Pfam" id="PF14670">
    <property type="entry name" value="FXa_inhibition"/>
    <property type="match status" value="2"/>
</dbReference>
<dbReference type="PROSITE" id="PS51120">
    <property type="entry name" value="LDLRB"/>
    <property type="match status" value="7"/>
</dbReference>
<name>A0A336JZB0_CULSO</name>
<dbReference type="GO" id="GO:0005509">
    <property type="term" value="F:calcium ion binding"/>
    <property type="evidence" value="ECO:0007669"/>
    <property type="project" value="InterPro"/>
</dbReference>
<comment type="subcellular location">
    <subcellularLocation>
        <location evidence="1">Cell membrane</location>
        <topology evidence="1">Single-pass type I membrane protein</topology>
    </subcellularLocation>
</comment>
<feature type="repeat" description="LDL-receptor class B" evidence="15">
    <location>
        <begin position="1253"/>
        <end position="1295"/>
    </location>
</feature>
<dbReference type="GO" id="GO:0043235">
    <property type="term" value="C:receptor complex"/>
    <property type="evidence" value="ECO:0007669"/>
    <property type="project" value="TreeGrafter"/>
</dbReference>
<dbReference type="FunFam" id="2.120.10.30:FF:000008">
    <property type="entry name" value="Low-density lipoprotein receptor-related protein 4"/>
    <property type="match status" value="1"/>
</dbReference>
<dbReference type="SMART" id="SM00181">
    <property type="entry name" value="EGF"/>
    <property type="match status" value="5"/>
</dbReference>
<dbReference type="InterPro" id="IPR023415">
    <property type="entry name" value="LDLR_class-A_CS"/>
</dbReference>
<feature type="transmembrane region" description="Helical" evidence="17">
    <location>
        <begin position="1515"/>
        <end position="1539"/>
    </location>
</feature>
<feature type="disulfide bond" evidence="14">
    <location>
        <begin position="314"/>
        <end position="332"/>
    </location>
</feature>
<feature type="repeat" description="LDL-receptor class B" evidence="15">
    <location>
        <begin position="987"/>
        <end position="1030"/>
    </location>
</feature>
<dbReference type="Gene3D" id="2.10.25.10">
    <property type="entry name" value="Laminin"/>
    <property type="match status" value="3"/>
</dbReference>
<dbReference type="PROSITE" id="PS01187">
    <property type="entry name" value="EGF_CA"/>
    <property type="match status" value="1"/>
</dbReference>
<dbReference type="PROSITE" id="PS01186">
    <property type="entry name" value="EGF_2"/>
    <property type="match status" value="1"/>
</dbReference>
<keyword evidence="10 17" id="KW-0472">Membrane</keyword>
<dbReference type="InterPro" id="IPR002172">
    <property type="entry name" value="LDrepeatLR_classA_rpt"/>
</dbReference>
<dbReference type="FunFam" id="4.10.400.10:FF:000034">
    <property type="entry name" value="Low-density lipoprotein receptor-related protein 2"/>
    <property type="match status" value="1"/>
</dbReference>
<dbReference type="GO" id="GO:0006898">
    <property type="term" value="P:receptor-mediated endocytosis"/>
    <property type="evidence" value="ECO:0007669"/>
    <property type="project" value="TreeGrafter"/>
</dbReference>
<feature type="disulfide bond" evidence="14">
    <location>
        <begin position="480"/>
        <end position="492"/>
    </location>
</feature>
<feature type="domain" description="EGF-like" evidence="19">
    <location>
        <begin position="628"/>
        <end position="643"/>
    </location>
</feature>
<dbReference type="InterPro" id="IPR018097">
    <property type="entry name" value="EGF_Ca-bd_CS"/>
</dbReference>
<dbReference type="InterPro" id="IPR000033">
    <property type="entry name" value="LDLR_classB_rpt"/>
</dbReference>
<evidence type="ECO:0000256" key="18">
    <source>
        <dbReference type="SAM" id="SignalP"/>
    </source>
</evidence>
<feature type="repeat" description="LDL-receptor class B" evidence="15">
    <location>
        <begin position="1296"/>
        <end position="1339"/>
    </location>
</feature>
<evidence type="ECO:0000256" key="17">
    <source>
        <dbReference type="SAM" id="Phobius"/>
    </source>
</evidence>
<evidence type="ECO:0000256" key="16">
    <source>
        <dbReference type="SAM" id="MobiDB-lite"/>
    </source>
</evidence>
<dbReference type="Gene3D" id="4.10.400.10">
    <property type="entry name" value="Low-density Lipoprotein Receptor"/>
    <property type="match status" value="7"/>
</dbReference>
<keyword evidence="8" id="KW-0106">Calcium</keyword>
<keyword evidence="11 14" id="KW-1015">Disulfide bond</keyword>
<feature type="disulfide bond" evidence="14">
    <location>
        <begin position="364"/>
        <end position="379"/>
    </location>
</feature>
<dbReference type="CDD" id="cd00112">
    <property type="entry name" value="LDLa"/>
    <property type="match status" value="6"/>
</dbReference>
<evidence type="ECO:0000256" key="11">
    <source>
        <dbReference type="ARBA" id="ARBA00023157"/>
    </source>
</evidence>
<feature type="compositionally biased region" description="Basic and acidic residues" evidence="16">
    <location>
        <begin position="73"/>
        <end position="86"/>
    </location>
</feature>
<dbReference type="Pfam" id="PF00057">
    <property type="entry name" value="Ldl_recept_a"/>
    <property type="match status" value="6"/>
</dbReference>
<feature type="disulfide bond" evidence="14">
    <location>
        <begin position="443"/>
        <end position="461"/>
    </location>
</feature>
<feature type="disulfide bond" evidence="14">
    <location>
        <begin position="352"/>
        <end position="370"/>
    </location>
</feature>
<keyword evidence="5 17" id="KW-0812">Transmembrane</keyword>
<feature type="region of interest" description="Disordered" evidence="16">
    <location>
        <begin position="49"/>
        <end position="97"/>
    </location>
</feature>
<dbReference type="GO" id="GO:0042562">
    <property type="term" value="F:hormone binding"/>
    <property type="evidence" value="ECO:0007669"/>
    <property type="project" value="TreeGrafter"/>
</dbReference>
<evidence type="ECO:0000256" key="14">
    <source>
        <dbReference type="PROSITE-ProRule" id="PRU00124"/>
    </source>
</evidence>
<dbReference type="VEuPathDB" id="VectorBase:CSON012553"/>
<dbReference type="CDD" id="cd00054">
    <property type="entry name" value="EGF_CA"/>
    <property type="match status" value="1"/>
</dbReference>
<dbReference type="PANTHER" id="PTHR22722">
    <property type="entry name" value="LOW-DENSITY LIPOPROTEIN RECEPTOR-RELATED PROTEIN 2-RELATED"/>
    <property type="match status" value="1"/>
</dbReference>
<keyword evidence="6 18" id="KW-0732">Signal</keyword>
<gene>
    <name evidence="20" type="primary">CSON012553</name>
</gene>
<feature type="disulfide bond" evidence="14">
    <location>
        <begin position="487"/>
        <end position="505"/>
    </location>
</feature>
<evidence type="ECO:0000256" key="5">
    <source>
        <dbReference type="ARBA" id="ARBA00022692"/>
    </source>
</evidence>
<dbReference type="InterPro" id="IPR000742">
    <property type="entry name" value="EGF"/>
</dbReference>
<feature type="disulfide bond" evidence="14">
    <location>
        <begin position="307"/>
        <end position="319"/>
    </location>
</feature>
<dbReference type="Gene3D" id="2.120.10.30">
    <property type="entry name" value="TolB, C-terminal domain"/>
    <property type="match status" value="4"/>
</dbReference>
<dbReference type="SUPFAM" id="SSF57424">
    <property type="entry name" value="LDL receptor-like module"/>
    <property type="match status" value="6"/>
</dbReference>
<dbReference type="GO" id="GO:0016324">
    <property type="term" value="C:apical plasma membrane"/>
    <property type="evidence" value="ECO:0007669"/>
    <property type="project" value="TreeGrafter"/>
</dbReference>
<dbReference type="InterPro" id="IPR036055">
    <property type="entry name" value="LDL_receptor-like_sf"/>
</dbReference>
<feature type="disulfide bond" evidence="14">
    <location>
        <begin position="414"/>
        <end position="429"/>
    </location>
</feature>
<feature type="repeat" description="LDL-receptor class B" evidence="15">
    <location>
        <begin position="944"/>
        <end position="986"/>
    </location>
</feature>
<feature type="region of interest" description="Disordered" evidence="16">
    <location>
        <begin position="1475"/>
        <end position="1502"/>
    </location>
</feature>
<feature type="chain" id="PRO_5033342620" evidence="18">
    <location>
        <begin position="18"/>
        <end position="1634"/>
    </location>
</feature>
<evidence type="ECO:0000313" key="21">
    <source>
        <dbReference type="EMBL" id="SSX17329.1"/>
    </source>
</evidence>
<dbReference type="FunFam" id="2.120.10.30:FF:000241">
    <property type="entry name" value="Low-density lipoprotein receptor-related protein 6"/>
    <property type="match status" value="1"/>
</dbReference>
<comment type="caution">
    <text evidence="14">Lacks conserved residue(s) required for the propagation of feature annotation.</text>
</comment>
<keyword evidence="13" id="KW-0325">Glycoprotein</keyword>
<protein>
    <submittedName>
        <fullName evidence="20">CSON012553 protein</fullName>
    </submittedName>
</protein>
<dbReference type="InterPro" id="IPR009030">
    <property type="entry name" value="Growth_fac_rcpt_cys_sf"/>
</dbReference>
<feature type="disulfide bond" evidence="14">
    <location>
        <begin position="545"/>
        <end position="560"/>
    </location>
</feature>
<dbReference type="Pfam" id="PF00058">
    <property type="entry name" value="Ldl_recept_b"/>
    <property type="match status" value="3"/>
</dbReference>
<feature type="repeat" description="LDL-receptor class B" evidence="15">
    <location>
        <begin position="1340"/>
        <end position="1381"/>
    </location>
</feature>
<feature type="repeat" description="LDL-receptor class B" evidence="15">
    <location>
        <begin position="1031"/>
        <end position="1072"/>
    </location>
</feature>
<dbReference type="SMART" id="SM00179">
    <property type="entry name" value="EGF_CA"/>
    <property type="match status" value="4"/>
</dbReference>
<feature type="disulfide bond" evidence="14">
    <location>
        <begin position="499"/>
        <end position="514"/>
    </location>
</feature>
<sequence>MFIYWTATLLIFGTAVCDDTTTWANSYNHASSLNKTYESKQPVEFPLLNINKQNGLSPPDASVYTPSRKKPKPRLDRPPNKEHNKNSQDNNNNKSRSQLPLGVVKHFQETNRPAQPPPYRQQPDYITPRRTGGSLKANPIIYRPMPGLPGTSHGDIYGQRGGERHDMETWGYDRYSPGRSNKEQVFVPQQEVYEGEEDLIKDTHGQQNCEIKCEEWEFTCIQSCTCLHKDLRCDGNINCSPYAEDEKDCAELNEEIFKNLKNDCEKSGERILCPNTFICISKAWLCDGDDDCLDFSDETHCGGQQNCSKDQFECNNGLCIPNEWVCDSDNDCKDNSDEFNCTKKCLPGEFQCGDGSCVSANFQCDGEMDCNDASDENSCDQPMPNCPEGEFKCRGALGGMGGPGGRCVLMRYRCDGDNDCGDWSDEENCPKKQSSCTATEFRCNDGTCISNRWRCDLEQDCDSGEDEKGCTNTGTELRTCTSEEYTCQDKRCILKSWICDGIPDCKRGEDEVDCKPNCEIGQFACPPVRANVSSQRICISQKHVCDGHIDCPTGADEDNCPIQHPCGARDMCEQFCITDSKAREACSCKVGFVLHDNGLNCTDIDECQFNNYPVCSQTCTNTYGSFMCGCLPGYVLRPDLRTCKALGGAVNLIMANRGDIRQVSLNNNKYVSLIKGLPNAISVDFHYKKNLLFWKPDKLLLVARKKDIRIRQLNSKDPSKDIDMVIPLDGLKSIVALDWCSETNIIYFTDVGRSVIGKAYINGNWETQSVQYTDESSGTNKFGQLASKSRRTIISNTSDLMDVRVFHRNRKDIRNPCANGNGDCSNLCLLNPIGYSCACPVGILLKGDKRTCESGPKNYVIMAHRIDIRQISLDIDHLIDVVLPLPPITNAVALDIDTKTGDIYYSDTEEKVIMRSSGDGRQVRQVASESMDIVDGLVIDSVGRKIYWADSGRKAIEVSELDGSNRAVLIWQDIDSVRGLAIDYEFGYLFFSDWSQDPRIERADMDGDKRSRIVTADLIWPNCLSVDQVEKRLYWTDAKKNHIMSSDFEGNFRKTIAKNLEHPYGVSVGSRQVFFTDWKTAALHYIDKTVDHGVQTITKELEGLMDVKVIEADHPKFTDICASRGHKNGGCSHLCLRKPNSYSCKCPTGIRLKEGSTHECEDLPKSYLLIALRSGIGRISLDTPELFDVVLPIDGIHGAVVLDFHYRKSFIFYADVNIDSIRRVNMLDYSETKTIVSTGLNTPNGLAIDWIADNVYFSDSMQKVIEVARLDGGSRKVLLKDNIQDPRALIVYPKKAYLFWADWATHTIERCLFDGSERKTIIDIVDSGLPSGLAIDFDTKRIFWADALHDRIESATFDGKQRQQVISQALHPYGITIHQSSIYYTDWYNKSVLSSAKKAASGSDPSHEIRHGLRGAMDIRAVSRERQPTTDSDLNPCSKQNGDCTHLCLYAVKSYTCACPDRLDNNRPCRQRTHPITVDLDSDPAEESDDVRERFGNGKRNHRDYQPDANRVAKIVFLVTTILAGILIIVVAAIIFLMCKTRRSKRENTTRGSQRSVLTFANPNYNGVDALNQADNNANSHKPTFLKRLRYDRGQDRVYEVKCSLGIPDTATTTLMSGTSSPSSSAIVPLSTIG</sequence>
<dbReference type="InterPro" id="IPR049883">
    <property type="entry name" value="NOTCH1_EGF-like"/>
</dbReference>
<evidence type="ECO:0000256" key="1">
    <source>
        <dbReference type="ARBA" id="ARBA00004251"/>
    </source>
</evidence>
<dbReference type="PROSITE" id="PS01209">
    <property type="entry name" value="LDLRA_1"/>
    <property type="match status" value="5"/>
</dbReference>
<keyword evidence="2" id="KW-1003">Cell membrane</keyword>